<dbReference type="FunFam" id="3.40.50.300:FF:000108">
    <property type="entry name" value="ATP-dependent RNA helicase RhlE"/>
    <property type="match status" value="1"/>
</dbReference>
<dbReference type="InterPro" id="IPR014001">
    <property type="entry name" value="Helicase_ATP-bd"/>
</dbReference>
<evidence type="ECO:0000256" key="9">
    <source>
        <dbReference type="SAM" id="MobiDB-lite"/>
    </source>
</evidence>
<evidence type="ECO:0000256" key="4">
    <source>
        <dbReference type="ARBA" id="ARBA00022806"/>
    </source>
</evidence>
<dbReference type="SMART" id="SM00490">
    <property type="entry name" value="HELICc"/>
    <property type="match status" value="1"/>
</dbReference>
<dbReference type="InterPro" id="IPR050079">
    <property type="entry name" value="DEAD_box_RNA_helicase"/>
</dbReference>
<protein>
    <recommendedName>
        <fullName evidence="7">ATP-dependent RNA helicase RhlE</fullName>
        <ecNumber evidence="7">3.6.4.13</ecNumber>
    </recommendedName>
</protein>
<organism evidence="13 14">
    <name type="scientific">Ottowia testudinis</name>
    <dbReference type="NCBI Taxonomy" id="2816950"/>
    <lineage>
        <taxon>Bacteria</taxon>
        <taxon>Pseudomonadati</taxon>
        <taxon>Pseudomonadota</taxon>
        <taxon>Betaproteobacteria</taxon>
        <taxon>Burkholderiales</taxon>
        <taxon>Comamonadaceae</taxon>
        <taxon>Ottowia</taxon>
    </lineage>
</organism>
<comment type="catalytic activity">
    <reaction evidence="6 7">
        <text>ATP + H2O = ADP + phosphate + H(+)</text>
        <dbReference type="Rhea" id="RHEA:13065"/>
        <dbReference type="ChEBI" id="CHEBI:15377"/>
        <dbReference type="ChEBI" id="CHEBI:15378"/>
        <dbReference type="ChEBI" id="CHEBI:30616"/>
        <dbReference type="ChEBI" id="CHEBI:43474"/>
        <dbReference type="ChEBI" id="CHEBI:456216"/>
        <dbReference type="EC" id="3.6.4.13"/>
    </reaction>
</comment>
<evidence type="ECO:0000256" key="2">
    <source>
        <dbReference type="ARBA" id="ARBA00022741"/>
    </source>
</evidence>
<accession>A0A975CIR7</accession>
<keyword evidence="4 7" id="KW-0347">Helicase</keyword>
<keyword evidence="1 7" id="KW-0963">Cytoplasm</keyword>
<feature type="compositionally biased region" description="Low complexity" evidence="9">
    <location>
        <begin position="436"/>
        <end position="448"/>
    </location>
</feature>
<comment type="subcellular location">
    <subcellularLocation>
        <location evidence="7">Cytoplasm</location>
    </subcellularLocation>
</comment>
<dbReference type="GO" id="GO:0003676">
    <property type="term" value="F:nucleic acid binding"/>
    <property type="evidence" value="ECO:0007669"/>
    <property type="project" value="InterPro"/>
</dbReference>
<dbReference type="CDD" id="cd00268">
    <property type="entry name" value="DEADc"/>
    <property type="match status" value="1"/>
</dbReference>
<evidence type="ECO:0000256" key="1">
    <source>
        <dbReference type="ARBA" id="ARBA00022490"/>
    </source>
</evidence>
<dbReference type="GO" id="GO:0016787">
    <property type="term" value="F:hydrolase activity"/>
    <property type="evidence" value="ECO:0007669"/>
    <property type="project" value="UniProtKB-KW"/>
</dbReference>
<feature type="short sequence motif" description="Q motif" evidence="8">
    <location>
        <begin position="1"/>
        <end position="29"/>
    </location>
</feature>
<evidence type="ECO:0000259" key="11">
    <source>
        <dbReference type="PROSITE" id="PS51194"/>
    </source>
</evidence>
<evidence type="ECO:0000259" key="12">
    <source>
        <dbReference type="PROSITE" id="PS51195"/>
    </source>
</evidence>
<dbReference type="Proteomes" id="UP000663903">
    <property type="component" value="Chromosome"/>
</dbReference>
<evidence type="ECO:0000256" key="3">
    <source>
        <dbReference type="ARBA" id="ARBA00022801"/>
    </source>
</evidence>
<dbReference type="InterPro" id="IPR044742">
    <property type="entry name" value="DEAD/DEAH_RhlB"/>
</dbReference>
<dbReference type="PANTHER" id="PTHR47959">
    <property type="entry name" value="ATP-DEPENDENT RNA HELICASE RHLE-RELATED"/>
    <property type="match status" value="1"/>
</dbReference>
<dbReference type="EC" id="3.6.4.13" evidence="7"/>
<evidence type="ECO:0000256" key="8">
    <source>
        <dbReference type="PROSITE-ProRule" id="PRU00552"/>
    </source>
</evidence>
<dbReference type="InterPro" id="IPR000629">
    <property type="entry name" value="RNA-helicase_DEAD-box_CS"/>
</dbReference>
<feature type="domain" description="DEAD-box RNA helicase Q" evidence="12">
    <location>
        <begin position="1"/>
        <end position="29"/>
    </location>
</feature>
<comment type="function">
    <text evidence="7">DEAD-box RNA helicase involved in ribosome assembly. Has RNA-dependent ATPase activity and unwinds double-stranded RNA.</text>
</comment>
<dbReference type="GO" id="GO:0005829">
    <property type="term" value="C:cytosol"/>
    <property type="evidence" value="ECO:0007669"/>
    <property type="project" value="TreeGrafter"/>
</dbReference>
<dbReference type="PROSITE" id="PS51192">
    <property type="entry name" value="HELICASE_ATP_BIND_1"/>
    <property type="match status" value="1"/>
</dbReference>
<sequence>MNFDELNLAPAILRAVQEQGYTQPTPIQAQAIPVVLDGHDLLAGAQTGTGKTAGFTLPMLQLLSTRPAARPGAIRALVLTPTRELAAQVEESIRLYGKYLELTSTVIFGGVGMNPQINRIARGVDILVATPGRLLDLEGQNHIDLSHVEILVLDEADRMLDMGFIHDVKKVLALLPKNKQSLLFSATFSDEIRELAGNLLKTPKSVQVTPPNTTVERIAQVIYPVGRHRKKDVLAHLIGENNWSQVLVFTRTKFGANKVADFLNDRGIKAMALHGNKSQSARTQALAEFKTGDLRALVATDIAARGIDIDELPHVVNFDIPNVSEDYVHRIGRTGRAGASGEAVSLVCMDEEGFMHEIERFTKQQIPVRVLDGFGPEEGERAEPIAMGRQTLWGGLGKPPSREVMAAAAKAARQEMMQRIRDNKAGQGPRGGGRGPQPARKPQPQRQAEGTARVEGAVELDADGLPLPQGERTGRNRRRRGRGGNAGGAPQQNPRANGPGQQRPAPMATREFGFDDEDDRDIDHLPRHIDPLQTNLHGRRSAPRGPSHGAVGQPDPMRTSIDLMGKGKGGGGGRSRSGGGGGRGFGGGASSGGGFGRSGGGGGGRRGGGGGYGR</sequence>
<evidence type="ECO:0000259" key="10">
    <source>
        <dbReference type="PROSITE" id="PS51192"/>
    </source>
</evidence>
<evidence type="ECO:0000313" key="14">
    <source>
        <dbReference type="Proteomes" id="UP000663903"/>
    </source>
</evidence>
<dbReference type="InterPro" id="IPR014014">
    <property type="entry name" value="RNA_helicase_DEAD_Q_motif"/>
</dbReference>
<feature type="domain" description="Helicase C-terminal" evidence="11">
    <location>
        <begin position="229"/>
        <end position="382"/>
    </location>
</feature>
<evidence type="ECO:0000256" key="7">
    <source>
        <dbReference type="HAMAP-Rule" id="MF_00968"/>
    </source>
</evidence>
<keyword evidence="7" id="KW-0690">Ribosome biogenesis</keyword>
<dbReference type="SMART" id="SM00487">
    <property type="entry name" value="DEXDc"/>
    <property type="match status" value="1"/>
</dbReference>
<gene>
    <name evidence="7" type="primary">rhlE</name>
    <name evidence="13" type="ORF">J1M35_06425</name>
</gene>
<dbReference type="PANTHER" id="PTHR47959:SF13">
    <property type="entry name" value="ATP-DEPENDENT RNA HELICASE RHLE"/>
    <property type="match status" value="1"/>
</dbReference>
<dbReference type="InterPro" id="IPR001650">
    <property type="entry name" value="Helicase_C-like"/>
</dbReference>
<reference evidence="13" key="1">
    <citation type="submission" date="2021-03" db="EMBL/GenBank/DDBJ databases">
        <title>Ottowia sp. 27C isolated from the cloaca of a Giant Asian pond turtle (Heosemys grandis).</title>
        <authorList>
            <person name="Spergser J."/>
            <person name="Busse H.-J."/>
        </authorList>
    </citation>
    <scope>NUCLEOTIDE SEQUENCE</scope>
    <source>
        <strain evidence="13">27C</strain>
    </source>
</reference>
<evidence type="ECO:0000313" key="13">
    <source>
        <dbReference type="EMBL" id="QTD46512.1"/>
    </source>
</evidence>
<keyword evidence="3 7" id="KW-0378">Hydrolase</keyword>
<dbReference type="GO" id="GO:0003724">
    <property type="term" value="F:RNA helicase activity"/>
    <property type="evidence" value="ECO:0007669"/>
    <property type="project" value="UniProtKB-UniRule"/>
</dbReference>
<dbReference type="PROSITE" id="PS51194">
    <property type="entry name" value="HELICASE_CTER"/>
    <property type="match status" value="1"/>
</dbReference>
<dbReference type="InterPro" id="IPR011545">
    <property type="entry name" value="DEAD/DEAH_box_helicase_dom"/>
</dbReference>
<comment type="similarity">
    <text evidence="7">Belongs to the DEAD box helicase family. RhlE subfamily.</text>
</comment>
<dbReference type="InterPro" id="IPR028622">
    <property type="entry name" value="DEAD_helicase_RhlE"/>
</dbReference>
<dbReference type="PROSITE" id="PS51195">
    <property type="entry name" value="Q_MOTIF"/>
    <property type="match status" value="1"/>
</dbReference>
<feature type="compositionally biased region" description="Gly residues" evidence="9">
    <location>
        <begin position="566"/>
        <end position="614"/>
    </location>
</feature>
<dbReference type="KEGG" id="otd:J1M35_06425"/>
<dbReference type="PROSITE" id="PS00039">
    <property type="entry name" value="DEAD_ATP_HELICASE"/>
    <property type="match status" value="1"/>
</dbReference>
<dbReference type="CDD" id="cd18787">
    <property type="entry name" value="SF2_C_DEAD"/>
    <property type="match status" value="1"/>
</dbReference>
<dbReference type="AlphaFoldDB" id="A0A975CIR7"/>
<keyword evidence="14" id="KW-1185">Reference proteome</keyword>
<dbReference type="Pfam" id="PF00271">
    <property type="entry name" value="Helicase_C"/>
    <property type="match status" value="1"/>
</dbReference>
<dbReference type="GO" id="GO:0009266">
    <property type="term" value="P:response to temperature stimulus"/>
    <property type="evidence" value="ECO:0007669"/>
    <property type="project" value="UniProtKB-ARBA"/>
</dbReference>
<dbReference type="InterPro" id="IPR027417">
    <property type="entry name" value="P-loop_NTPase"/>
</dbReference>
<keyword evidence="5 7" id="KW-0067">ATP-binding</keyword>
<name>A0A975CIR7_9BURK</name>
<dbReference type="GO" id="GO:0005524">
    <property type="term" value="F:ATP binding"/>
    <property type="evidence" value="ECO:0007669"/>
    <property type="project" value="UniProtKB-UniRule"/>
</dbReference>
<feature type="region of interest" description="Disordered" evidence="9">
    <location>
        <begin position="421"/>
        <end position="614"/>
    </location>
</feature>
<dbReference type="GO" id="GO:0042255">
    <property type="term" value="P:ribosome assembly"/>
    <property type="evidence" value="ECO:0007669"/>
    <property type="project" value="InterPro"/>
</dbReference>
<dbReference type="EMBL" id="CP071796">
    <property type="protein sequence ID" value="QTD46512.1"/>
    <property type="molecule type" value="Genomic_DNA"/>
</dbReference>
<dbReference type="HAMAP" id="MF_00968">
    <property type="entry name" value="DEAD_helicase_RhlE"/>
    <property type="match status" value="1"/>
</dbReference>
<keyword evidence="2 7" id="KW-0547">Nucleotide-binding</keyword>
<dbReference type="SUPFAM" id="SSF52540">
    <property type="entry name" value="P-loop containing nucleoside triphosphate hydrolases"/>
    <property type="match status" value="1"/>
</dbReference>
<dbReference type="Pfam" id="PF00270">
    <property type="entry name" value="DEAD"/>
    <property type="match status" value="1"/>
</dbReference>
<dbReference type="Gene3D" id="3.40.50.300">
    <property type="entry name" value="P-loop containing nucleotide triphosphate hydrolases"/>
    <property type="match status" value="2"/>
</dbReference>
<dbReference type="FunFam" id="3.40.50.300:FF:000468">
    <property type="entry name" value="ATP-dependent RNA helicase RhlE"/>
    <property type="match status" value="1"/>
</dbReference>
<evidence type="ECO:0000256" key="6">
    <source>
        <dbReference type="ARBA" id="ARBA00047984"/>
    </source>
</evidence>
<feature type="compositionally biased region" description="Basic and acidic residues" evidence="9">
    <location>
        <begin position="521"/>
        <end position="530"/>
    </location>
</feature>
<feature type="domain" description="Helicase ATP-binding" evidence="10">
    <location>
        <begin position="32"/>
        <end position="206"/>
    </location>
</feature>
<dbReference type="RefSeq" id="WP_208010411.1">
    <property type="nucleotide sequence ID" value="NZ_CP071796.1"/>
</dbReference>
<evidence type="ECO:0000256" key="5">
    <source>
        <dbReference type="ARBA" id="ARBA00022840"/>
    </source>
</evidence>
<proteinExistence type="inferred from homology"/>